<feature type="region of interest" description="Disordered" evidence="12">
    <location>
        <begin position="190"/>
        <end position="430"/>
    </location>
</feature>
<accession>A0A7J6AWJ6</accession>
<keyword evidence="6 13" id="KW-1133">Transmembrane helix</keyword>
<keyword evidence="5" id="KW-0735">Signal-anchor</keyword>
<gene>
    <name evidence="15" type="ORF">AMELA_G00091600</name>
</gene>
<keyword evidence="8 11" id="KW-1015">Disulfide bond</keyword>
<dbReference type="GO" id="GO:0016020">
    <property type="term" value="C:membrane"/>
    <property type="evidence" value="ECO:0007669"/>
    <property type="project" value="UniProtKB-SubCell"/>
</dbReference>
<feature type="compositionally biased region" description="Gly residues" evidence="12">
    <location>
        <begin position="207"/>
        <end position="216"/>
    </location>
</feature>
<dbReference type="InterPro" id="IPR050149">
    <property type="entry name" value="Collagen_superfamily"/>
</dbReference>
<evidence type="ECO:0000313" key="15">
    <source>
        <dbReference type="EMBL" id="KAF4087060.1"/>
    </source>
</evidence>
<dbReference type="EMBL" id="JAAGNN010000007">
    <property type="protein sequence ID" value="KAF4087060.1"/>
    <property type="molecule type" value="Genomic_DNA"/>
</dbReference>
<evidence type="ECO:0000259" key="14">
    <source>
        <dbReference type="PROSITE" id="PS50287"/>
    </source>
</evidence>
<evidence type="ECO:0000256" key="11">
    <source>
        <dbReference type="PROSITE-ProRule" id="PRU00196"/>
    </source>
</evidence>
<dbReference type="InterPro" id="IPR008160">
    <property type="entry name" value="Collagen"/>
</dbReference>
<evidence type="ECO:0000256" key="3">
    <source>
        <dbReference type="ARBA" id="ARBA00022530"/>
    </source>
</evidence>
<evidence type="ECO:0000256" key="6">
    <source>
        <dbReference type="ARBA" id="ARBA00022989"/>
    </source>
</evidence>
<dbReference type="SUPFAM" id="SSF56487">
    <property type="entry name" value="SRCR-like"/>
    <property type="match status" value="1"/>
</dbReference>
<evidence type="ECO:0000256" key="7">
    <source>
        <dbReference type="ARBA" id="ARBA00023136"/>
    </source>
</evidence>
<feature type="disulfide bond" evidence="11">
    <location>
        <begin position="494"/>
        <end position="504"/>
    </location>
</feature>
<proteinExistence type="predicted"/>
<evidence type="ECO:0000313" key="16">
    <source>
        <dbReference type="Proteomes" id="UP000593565"/>
    </source>
</evidence>
<evidence type="ECO:0000256" key="12">
    <source>
        <dbReference type="SAM" id="MobiDB-lite"/>
    </source>
</evidence>
<dbReference type="PRINTS" id="PR00258">
    <property type="entry name" value="SPERACTRCPTR"/>
</dbReference>
<dbReference type="GO" id="GO:0005615">
    <property type="term" value="C:extracellular space"/>
    <property type="evidence" value="ECO:0007669"/>
    <property type="project" value="TreeGrafter"/>
</dbReference>
<keyword evidence="16" id="KW-1185">Reference proteome</keyword>
<evidence type="ECO:0000256" key="1">
    <source>
        <dbReference type="ARBA" id="ARBA00004498"/>
    </source>
</evidence>
<keyword evidence="7 13" id="KW-0472">Membrane</keyword>
<feature type="compositionally biased region" description="Low complexity" evidence="12">
    <location>
        <begin position="373"/>
        <end position="382"/>
    </location>
</feature>
<comment type="caution">
    <text evidence="11">Lacks conserved residue(s) required for the propagation of feature annotation.</text>
</comment>
<evidence type="ECO:0000256" key="10">
    <source>
        <dbReference type="ARBA" id="ARBA00023180"/>
    </source>
</evidence>
<keyword evidence="3" id="KW-0272">Extracellular matrix</keyword>
<dbReference type="PANTHER" id="PTHR24023:SF1082">
    <property type="entry name" value="COLLAGEN TRIPLE HELIX REPEAT"/>
    <property type="match status" value="1"/>
</dbReference>
<sequence>MISICVVHGQMTSNLLSQLVKQCISVLSYSLCSQTLFVVVKNMETALDGNQDKDTIYCKENPLFGEDMNLSSSNHYNFQTADVKPRKSSERAYCVPVIVIFLLLLLGLNVFLTYKVFTLEAWVHSELTRKQNADQHESTILKQKSSPLDQHCLSSLCGDERGLESLMSQVYLLNSSALQLQYKVDNISQEKALSGPPGPPGPPGARGMQGLGGPPGVKGLDGLPGTPGLKGDPGSPGKAGQPGPIGLKGEKGETGIKGQVGPPGLSGPRGASGINGQIGLSGPPGVPGAKGQPGEPGRAGPPGNTGATGPKGIQGLQGPKGAPGPSGSPGPRGPNGLQGPAGAKGSAGEKGDKGEITVGTPGVPGAKGERGFAGLSGAKGAPGSKGGTGSPGLQGPKGDAGPMGQKGQKGDQGLQGPKGNKGEPQINPKVRLIGSSTSGRVEVLYNSEWGTVCDDSFDSMDATVLCKMLGFQRATRVFTAPQGSGRIWLDDLQCTGTEASVFDCNHRGIGVNDCQHSEDAGITCA</sequence>
<comment type="subcellular location">
    <subcellularLocation>
        <location evidence="2">Membrane</location>
        <topology evidence="2">Single-pass type II membrane protein</topology>
    </subcellularLocation>
    <subcellularLocation>
        <location evidence="1">Secreted</location>
        <location evidence="1">Extracellular space</location>
        <location evidence="1">Extracellular matrix</location>
    </subcellularLocation>
</comment>
<dbReference type="PANTHER" id="PTHR24023">
    <property type="entry name" value="COLLAGEN ALPHA"/>
    <property type="match status" value="1"/>
</dbReference>
<keyword evidence="3" id="KW-0964">Secreted</keyword>
<evidence type="ECO:0000256" key="2">
    <source>
        <dbReference type="ARBA" id="ARBA00004606"/>
    </source>
</evidence>
<organism evidence="15 16">
    <name type="scientific">Ameiurus melas</name>
    <name type="common">Black bullhead</name>
    <name type="synonym">Silurus melas</name>
    <dbReference type="NCBI Taxonomy" id="219545"/>
    <lineage>
        <taxon>Eukaryota</taxon>
        <taxon>Metazoa</taxon>
        <taxon>Chordata</taxon>
        <taxon>Craniata</taxon>
        <taxon>Vertebrata</taxon>
        <taxon>Euteleostomi</taxon>
        <taxon>Actinopterygii</taxon>
        <taxon>Neopterygii</taxon>
        <taxon>Teleostei</taxon>
        <taxon>Ostariophysi</taxon>
        <taxon>Siluriformes</taxon>
        <taxon>Ictaluridae</taxon>
        <taxon>Ameiurus</taxon>
    </lineage>
</organism>
<keyword evidence="10" id="KW-0325">Glycoprotein</keyword>
<reference evidence="15 16" key="1">
    <citation type="submission" date="2020-02" db="EMBL/GenBank/DDBJ databases">
        <title>A chromosome-scale genome assembly of the black bullhead catfish (Ameiurus melas).</title>
        <authorList>
            <person name="Wen M."/>
            <person name="Zham M."/>
            <person name="Cabau C."/>
            <person name="Klopp C."/>
            <person name="Donnadieu C."/>
            <person name="Roques C."/>
            <person name="Bouchez O."/>
            <person name="Lampietro C."/>
            <person name="Jouanno E."/>
            <person name="Herpin A."/>
            <person name="Louis A."/>
            <person name="Berthelot C."/>
            <person name="Parey E."/>
            <person name="Roest-Crollius H."/>
            <person name="Braasch I."/>
            <person name="Postlethwait J."/>
            <person name="Robinson-Rechavi M."/>
            <person name="Echchiki A."/>
            <person name="Begum T."/>
            <person name="Montfort J."/>
            <person name="Schartl M."/>
            <person name="Bobe J."/>
            <person name="Guiguen Y."/>
        </authorList>
    </citation>
    <scope>NUCLEOTIDE SEQUENCE [LARGE SCALE GENOMIC DNA]</scope>
    <source>
        <strain evidence="15">M_S1</strain>
        <tissue evidence="15">Blood</tissue>
    </source>
</reference>
<dbReference type="FunFam" id="3.10.250.10:FF:000011">
    <property type="entry name" value="Scavenger receptor class A member 5"/>
    <property type="match status" value="1"/>
</dbReference>
<evidence type="ECO:0000256" key="8">
    <source>
        <dbReference type="ARBA" id="ARBA00023157"/>
    </source>
</evidence>
<dbReference type="Proteomes" id="UP000593565">
    <property type="component" value="Unassembled WGS sequence"/>
</dbReference>
<feature type="transmembrane region" description="Helical" evidence="13">
    <location>
        <begin position="93"/>
        <end position="114"/>
    </location>
</feature>
<evidence type="ECO:0000256" key="4">
    <source>
        <dbReference type="ARBA" id="ARBA00022692"/>
    </source>
</evidence>
<keyword evidence="4 13" id="KW-0812">Transmembrane</keyword>
<comment type="caution">
    <text evidence="15">The sequence shown here is derived from an EMBL/GenBank/DDBJ whole genome shotgun (WGS) entry which is preliminary data.</text>
</comment>
<feature type="compositionally biased region" description="Low complexity" evidence="12">
    <location>
        <begin position="393"/>
        <end position="418"/>
    </location>
</feature>
<dbReference type="AlphaFoldDB" id="A0A7J6AWJ6"/>
<protein>
    <recommendedName>
        <fullName evidence="14">SRCR domain-containing protein</fullName>
    </recommendedName>
</protein>
<dbReference type="Gene3D" id="3.10.250.10">
    <property type="entry name" value="SRCR-like domain"/>
    <property type="match status" value="1"/>
</dbReference>
<dbReference type="Pfam" id="PF01391">
    <property type="entry name" value="Collagen"/>
    <property type="match status" value="1"/>
</dbReference>
<dbReference type="InterPro" id="IPR036772">
    <property type="entry name" value="SRCR-like_dom_sf"/>
</dbReference>
<evidence type="ECO:0000256" key="5">
    <source>
        <dbReference type="ARBA" id="ARBA00022968"/>
    </source>
</evidence>
<dbReference type="Pfam" id="PF00530">
    <property type="entry name" value="SRCR"/>
    <property type="match status" value="1"/>
</dbReference>
<feature type="domain" description="SRCR" evidence="14">
    <location>
        <begin position="430"/>
        <end position="525"/>
    </location>
</feature>
<dbReference type="InterPro" id="IPR001190">
    <property type="entry name" value="SRCR"/>
</dbReference>
<dbReference type="PROSITE" id="PS50287">
    <property type="entry name" value="SRCR_2"/>
    <property type="match status" value="1"/>
</dbReference>
<dbReference type="GO" id="GO:0031012">
    <property type="term" value="C:extracellular matrix"/>
    <property type="evidence" value="ECO:0007669"/>
    <property type="project" value="TreeGrafter"/>
</dbReference>
<feature type="compositionally biased region" description="Gly residues" evidence="12">
    <location>
        <begin position="383"/>
        <end position="392"/>
    </location>
</feature>
<keyword evidence="9" id="KW-0675">Receptor</keyword>
<evidence type="ECO:0000256" key="9">
    <source>
        <dbReference type="ARBA" id="ARBA00023170"/>
    </source>
</evidence>
<dbReference type="SMART" id="SM00202">
    <property type="entry name" value="SR"/>
    <property type="match status" value="1"/>
</dbReference>
<name>A0A7J6AWJ6_AMEME</name>
<evidence type="ECO:0000256" key="13">
    <source>
        <dbReference type="SAM" id="Phobius"/>
    </source>
</evidence>
<feature type="compositionally biased region" description="Low complexity" evidence="12">
    <location>
        <begin position="296"/>
        <end position="311"/>
    </location>
</feature>